<evidence type="ECO:0000256" key="7">
    <source>
        <dbReference type="ARBA" id="ARBA00022723"/>
    </source>
</evidence>
<dbReference type="EC" id="2.7.11.1" evidence="3"/>
<keyword evidence="7" id="KW-0479">Metal-binding</keyword>
<dbReference type="SMART" id="SM00220">
    <property type="entry name" value="S_TKc"/>
    <property type="match status" value="1"/>
</dbReference>
<evidence type="ECO:0000313" key="13">
    <source>
        <dbReference type="Ensembl" id="ENSCPVP00000005391.2"/>
    </source>
</evidence>
<dbReference type="Pfam" id="PF00069">
    <property type="entry name" value="Pkinase"/>
    <property type="match status" value="1"/>
</dbReference>
<dbReference type="GO" id="GO:0035556">
    <property type="term" value="P:intracellular signal transduction"/>
    <property type="evidence" value="ECO:0007669"/>
    <property type="project" value="TreeGrafter"/>
</dbReference>
<evidence type="ECO:0000256" key="1">
    <source>
        <dbReference type="ARBA" id="ARBA00001946"/>
    </source>
</evidence>
<proteinExistence type="inferred from homology"/>
<dbReference type="Proteomes" id="UP000694382">
    <property type="component" value="Chromosome Z"/>
</dbReference>
<dbReference type="PANTHER" id="PTHR24346">
    <property type="entry name" value="MAP/MICROTUBULE AFFINITY-REGULATING KINASE"/>
    <property type="match status" value="1"/>
</dbReference>
<organism evidence="13 14">
    <name type="scientific">Geospiza parvula</name>
    <name type="common">Small tree-finch</name>
    <name type="synonym">Camarhynchus parvulus</name>
    <dbReference type="NCBI Taxonomy" id="87175"/>
    <lineage>
        <taxon>Eukaryota</taxon>
        <taxon>Metazoa</taxon>
        <taxon>Chordata</taxon>
        <taxon>Craniata</taxon>
        <taxon>Vertebrata</taxon>
        <taxon>Euteleostomi</taxon>
        <taxon>Archelosauria</taxon>
        <taxon>Archosauria</taxon>
        <taxon>Dinosauria</taxon>
        <taxon>Saurischia</taxon>
        <taxon>Theropoda</taxon>
        <taxon>Coelurosauria</taxon>
        <taxon>Aves</taxon>
        <taxon>Neognathae</taxon>
        <taxon>Neoaves</taxon>
        <taxon>Telluraves</taxon>
        <taxon>Australaves</taxon>
        <taxon>Passeriformes</taxon>
        <taxon>Thraupidae</taxon>
        <taxon>Camarhynchus</taxon>
    </lineage>
</organism>
<keyword evidence="10" id="KW-0067">ATP-binding</keyword>
<dbReference type="InterPro" id="IPR011009">
    <property type="entry name" value="Kinase-like_dom_sf"/>
</dbReference>
<keyword evidence="14" id="KW-1185">Reference proteome</keyword>
<dbReference type="Gene3D" id="1.10.510.10">
    <property type="entry name" value="Transferase(Phosphotransferase) domain 1"/>
    <property type="match status" value="1"/>
</dbReference>
<comment type="cofactor">
    <cofactor evidence="1">
        <name>Mg(2+)</name>
        <dbReference type="ChEBI" id="CHEBI:18420"/>
    </cofactor>
</comment>
<dbReference type="PANTHER" id="PTHR24346:SF49">
    <property type="entry name" value="NIM1 SERINE_THREONINE PROTEIN KINASE"/>
    <property type="match status" value="1"/>
</dbReference>
<keyword evidence="5" id="KW-0597">Phosphoprotein</keyword>
<dbReference type="GO" id="GO:0005524">
    <property type="term" value="F:ATP binding"/>
    <property type="evidence" value="ECO:0007669"/>
    <property type="project" value="UniProtKB-KW"/>
</dbReference>
<dbReference type="GO" id="GO:0050321">
    <property type="term" value="F:tau-protein kinase activity"/>
    <property type="evidence" value="ECO:0007669"/>
    <property type="project" value="TreeGrafter"/>
</dbReference>
<accession>A0A8C3Q680</accession>
<accession>A0A8U8ATF9</accession>
<dbReference type="InterPro" id="IPR049571">
    <property type="entry name" value="NIM1K_STKc"/>
</dbReference>
<evidence type="ECO:0000256" key="4">
    <source>
        <dbReference type="ARBA" id="ARBA00022527"/>
    </source>
</evidence>
<evidence type="ECO:0000256" key="11">
    <source>
        <dbReference type="ARBA" id="ARBA00022842"/>
    </source>
</evidence>
<evidence type="ECO:0000256" key="10">
    <source>
        <dbReference type="ARBA" id="ARBA00022840"/>
    </source>
</evidence>
<evidence type="ECO:0000256" key="8">
    <source>
        <dbReference type="ARBA" id="ARBA00022741"/>
    </source>
</evidence>
<reference evidence="13" key="2">
    <citation type="submission" date="2025-08" db="UniProtKB">
        <authorList>
            <consortium name="Ensembl"/>
        </authorList>
    </citation>
    <scope>IDENTIFICATION</scope>
</reference>
<dbReference type="CDD" id="cd14075">
    <property type="entry name" value="STKc_NIM1"/>
    <property type="match status" value="1"/>
</dbReference>
<keyword evidence="4" id="KW-0723">Serine/threonine-protein kinase</keyword>
<evidence type="ECO:0000256" key="9">
    <source>
        <dbReference type="ARBA" id="ARBA00022777"/>
    </source>
</evidence>
<evidence type="ECO:0000256" key="3">
    <source>
        <dbReference type="ARBA" id="ARBA00012513"/>
    </source>
</evidence>
<evidence type="ECO:0000259" key="12">
    <source>
        <dbReference type="PROSITE" id="PS50011"/>
    </source>
</evidence>
<dbReference type="AlphaFoldDB" id="A0A8C3Q680"/>
<dbReference type="GO" id="GO:0046872">
    <property type="term" value="F:metal ion binding"/>
    <property type="evidence" value="ECO:0007669"/>
    <property type="project" value="UniProtKB-KW"/>
</dbReference>
<sequence>MFFFSEKVAIKILDKTKLDRKTQRLLSREISSMEKLHHPNIIRLYEVVETLSKLHLVMEYAGGGELFTKISTEGKLLETECKIIFSQIVSAVKHMVSCSYTVRNKDLKAENVFYASNTCVKVGDFGFSTISKRDETLKTFCGSPPYAAPELFRDENYIGIYVDIWALGILLYFMMTGSMPFRADTVGKLKKCILEGTYTLPPCLSENCQKLIKGVLQPVPTKRYSVKLIMNSEWMQGIQFPRPLQTFKLDPKYLSDISTLKEEEIEVKNILEDLGITEQHIQNNRGRDARSSITGVYRIKDLSILQNPRSFKFLP</sequence>
<dbReference type="SUPFAM" id="SSF56112">
    <property type="entry name" value="Protein kinase-like (PK-like)"/>
    <property type="match status" value="1"/>
</dbReference>
<protein>
    <recommendedName>
        <fullName evidence="3">non-specific serine/threonine protein kinase</fullName>
        <ecNumber evidence="3">2.7.11.1</ecNumber>
    </recommendedName>
</protein>
<feature type="domain" description="Protein kinase" evidence="12">
    <location>
        <begin position="1"/>
        <end position="235"/>
    </location>
</feature>
<keyword evidence="11" id="KW-0460">Magnesium</keyword>
<dbReference type="GO" id="GO:0005737">
    <property type="term" value="C:cytoplasm"/>
    <property type="evidence" value="ECO:0007669"/>
    <property type="project" value="TreeGrafter"/>
</dbReference>
<evidence type="ECO:0000256" key="2">
    <source>
        <dbReference type="ARBA" id="ARBA00006692"/>
    </source>
</evidence>
<evidence type="ECO:0000313" key="14">
    <source>
        <dbReference type="Proteomes" id="UP000694382"/>
    </source>
</evidence>
<dbReference type="Ensembl" id="ENSCPVT00000005597.2">
    <property type="protein sequence ID" value="ENSCPVP00000005391.2"/>
    <property type="gene ID" value="ENSCPVG00000003966.2"/>
</dbReference>
<comment type="similarity">
    <text evidence="2">Belongs to the protein kinase superfamily. CAMK Ser/Thr protein kinase family.</text>
</comment>
<evidence type="ECO:0000256" key="5">
    <source>
        <dbReference type="ARBA" id="ARBA00022553"/>
    </source>
</evidence>
<evidence type="ECO:0000256" key="6">
    <source>
        <dbReference type="ARBA" id="ARBA00022679"/>
    </source>
</evidence>
<reference evidence="13" key="3">
    <citation type="submission" date="2025-09" db="UniProtKB">
        <authorList>
            <consortium name="Ensembl"/>
        </authorList>
    </citation>
    <scope>IDENTIFICATION</scope>
</reference>
<dbReference type="GO" id="GO:0000226">
    <property type="term" value="P:microtubule cytoskeleton organization"/>
    <property type="evidence" value="ECO:0007669"/>
    <property type="project" value="TreeGrafter"/>
</dbReference>
<dbReference type="InterPro" id="IPR000719">
    <property type="entry name" value="Prot_kinase_dom"/>
</dbReference>
<keyword evidence="8" id="KW-0547">Nucleotide-binding</keyword>
<dbReference type="PROSITE" id="PS50011">
    <property type="entry name" value="PROTEIN_KINASE_DOM"/>
    <property type="match status" value="1"/>
</dbReference>
<keyword evidence="9" id="KW-0418">Kinase</keyword>
<reference evidence="13" key="1">
    <citation type="submission" date="2020-02" db="EMBL/GenBank/DDBJ databases">
        <authorList>
            <person name="Enbody D E."/>
            <person name="Pettersson E M."/>
        </authorList>
    </citation>
    <scope>NUCLEOTIDE SEQUENCE [LARGE SCALE GENOMIC DNA]</scope>
</reference>
<name>A0A8C3Q680_GEOPR</name>
<keyword evidence="6" id="KW-0808">Transferase</keyword>
<dbReference type="FunFam" id="1.10.510.10:FF:000346">
    <property type="entry name" value="Serine/threonine-protein kinase NIM1"/>
    <property type="match status" value="1"/>
</dbReference>